<reference evidence="1" key="1">
    <citation type="submission" date="2019-03" db="EMBL/GenBank/DDBJ databases">
        <title>WGS assembly of Setaria viridis.</title>
        <authorList>
            <person name="Huang P."/>
            <person name="Jenkins J."/>
            <person name="Grimwood J."/>
            <person name="Barry K."/>
            <person name="Healey A."/>
            <person name="Mamidi S."/>
            <person name="Sreedasyam A."/>
            <person name="Shu S."/>
            <person name="Feldman M."/>
            <person name="Wu J."/>
            <person name="Yu Y."/>
            <person name="Chen C."/>
            <person name="Johnson J."/>
            <person name="Rokhsar D."/>
            <person name="Baxter I."/>
            <person name="Schmutz J."/>
            <person name="Brutnell T."/>
            <person name="Kellogg E."/>
        </authorList>
    </citation>
    <scope>NUCLEOTIDE SEQUENCE [LARGE SCALE GENOMIC DNA]</scope>
</reference>
<name>A0A4U6UF88_SETVI</name>
<evidence type="ECO:0000313" key="1">
    <source>
        <dbReference type="EMBL" id="TKW13505.1"/>
    </source>
</evidence>
<protein>
    <submittedName>
        <fullName evidence="1">Uncharacterized protein</fullName>
    </submittedName>
</protein>
<proteinExistence type="predicted"/>
<dbReference type="Gramene" id="TKW13505">
    <property type="protein sequence ID" value="TKW13505"/>
    <property type="gene ID" value="SEVIR_5G105400v2"/>
</dbReference>
<keyword evidence="2" id="KW-1185">Reference proteome</keyword>
<dbReference type="OMA" id="MARVCAY"/>
<gene>
    <name evidence="1" type="ORF">SEVIR_5G105400v2</name>
</gene>
<organism evidence="1 2">
    <name type="scientific">Setaria viridis</name>
    <name type="common">Green bristlegrass</name>
    <name type="synonym">Setaria italica subsp. viridis</name>
    <dbReference type="NCBI Taxonomy" id="4556"/>
    <lineage>
        <taxon>Eukaryota</taxon>
        <taxon>Viridiplantae</taxon>
        <taxon>Streptophyta</taxon>
        <taxon>Embryophyta</taxon>
        <taxon>Tracheophyta</taxon>
        <taxon>Spermatophyta</taxon>
        <taxon>Magnoliopsida</taxon>
        <taxon>Liliopsida</taxon>
        <taxon>Poales</taxon>
        <taxon>Poaceae</taxon>
        <taxon>PACMAD clade</taxon>
        <taxon>Panicoideae</taxon>
        <taxon>Panicodae</taxon>
        <taxon>Paniceae</taxon>
        <taxon>Cenchrinae</taxon>
        <taxon>Setaria</taxon>
    </lineage>
</organism>
<dbReference type="Proteomes" id="UP000298652">
    <property type="component" value="Chromosome 5"/>
</dbReference>
<dbReference type="EMBL" id="CM016556">
    <property type="protein sequence ID" value="TKW13505.1"/>
    <property type="molecule type" value="Genomic_DNA"/>
</dbReference>
<accession>A0A4U6UF88</accession>
<sequence>MEHWRELARTVPGTLVLVIDSITTGLLSLFDRAHGKLQQVINMVLSLRRGLTVHPRPSAEQCPSEDLEEACRELDRLGTLHTAAGHLFVLCCAYLSLWGCPLWQTWEGRRTAAIDHAAEARRWLRSAAAHARAASAADRMADSFRRPSPGWDAWVLASLKHARCTIWMEMMAQSEVRRMRHAVILEFFDAWMILNQ</sequence>
<evidence type="ECO:0000313" key="2">
    <source>
        <dbReference type="Proteomes" id="UP000298652"/>
    </source>
</evidence>
<dbReference type="AlphaFoldDB" id="A0A4U6UF88"/>